<organism evidence="2 3">
    <name type="scientific">Chthonomonas calidirosea (strain DSM 23976 / ICMP 18418 / T49)</name>
    <dbReference type="NCBI Taxonomy" id="1303518"/>
    <lineage>
        <taxon>Bacteria</taxon>
        <taxon>Bacillati</taxon>
        <taxon>Armatimonadota</taxon>
        <taxon>Chthonomonadia</taxon>
        <taxon>Chthonomonadales</taxon>
        <taxon>Chthonomonadaceae</taxon>
        <taxon>Chthonomonas</taxon>
    </lineage>
</organism>
<evidence type="ECO:0000313" key="3">
    <source>
        <dbReference type="Proteomes" id="UP000014227"/>
    </source>
</evidence>
<gene>
    <name evidence="2" type="ORF">CCALI_02620</name>
</gene>
<sequence length="59" mass="6827">MRILFLIVAMIIGFILWKLLLGVIAWVGHLFFIALEIALLVWLISEVYKLLTSKNKEVL</sequence>
<keyword evidence="1" id="KW-0472">Membrane</keyword>
<proteinExistence type="predicted"/>
<keyword evidence="3" id="KW-1185">Reference proteome</keyword>
<dbReference type="RefSeq" id="WP_016483922.1">
    <property type="nucleotide sequence ID" value="NC_021487.1"/>
</dbReference>
<dbReference type="Proteomes" id="UP000014227">
    <property type="component" value="Chromosome I"/>
</dbReference>
<reference evidence="3" key="1">
    <citation type="submission" date="2013-03" db="EMBL/GenBank/DDBJ databases">
        <title>Genome sequence of Chthonomonas calidirosea, the first sequenced genome from the Armatimonadetes phylum (formally candidate division OP10).</title>
        <authorList>
            <person name="Lee K.C.Y."/>
            <person name="Morgan X.C."/>
            <person name="Dunfield P.F."/>
            <person name="Tamas I."/>
            <person name="Houghton K.M."/>
            <person name="Vyssotski M."/>
            <person name="Ryan J.L.J."/>
            <person name="Lagutin K."/>
            <person name="McDonald I.R."/>
            <person name="Stott M.B."/>
        </authorList>
    </citation>
    <scope>NUCLEOTIDE SEQUENCE [LARGE SCALE GENOMIC DNA]</scope>
    <source>
        <strain evidence="3">DSM 23976 / ICMP 18418 / T49</strain>
    </source>
</reference>
<evidence type="ECO:0000313" key="2">
    <source>
        <dbReference type="EMBL" id="CCW36413.1"/>
    </source>
</evidence>
<feature type="transmembrane region" description="Helical" evidence="1">
    <location>
        <begin position="30"/>
        <end position="51"/>
    </location>
</feature>
<feature type="transmembrane region" description="Helical" evidence="1">
    <location>
        <begin position="5"/>
        <end position="24"/>
    </location>
</feature>
<name>S0EXJ3_CHTCT</name>
<dbReference type="PATRIC" id="fig|1303518.3.peg.2723"/>
<dbReference type="InParanoid" id="S0EXJ3"/>
<protein>
    <submittedName>
        <fullName evidence="2">Uncharacterized protein</fullName>
    </submittedName>
</protein>
<dbReference type="HOGENOM" id="CLU_209615_0_0_0"/>
<evidence type="ECO:0000256" key="1">
    <source>
        <dbReference type="SAM" id="Phobius"/>
    </source>
</evidence>
<dbReference type="KEGG" id="ccz:CCALI_02620"/>
<keyword evidence="1" id="KW-1133">Transmembrane helix</keyword>
<dbReference type="EMBL" id="HF951689">
    <property type="protein sequence ID" value="CCW36413.1"/>
    <property type="molecule type" value="Genomic_DNA"/>
</dbReference>
<accession>S0EXJ3</accession>
<keyword evidence="1" id="KW-0812">Transmembrane</keyword>
<dbReference type="AlphaFoldDB" id="S0EXJ3"/>